<keyword evidence="3" id="KW-1185">Reference proteome</keyword>
<sequence>MFPLVNAGTQEEEISSLIYNYAISIPNLEVEEVVSKFKSLHKKLEVRPSSASHDNLIRYCCDLQKVHAALDIVDLMRQSGLAVSIKTLQPILHASERSFDLDLVDLNTL</sequence>
<evidence type="ECO:0000313" key="2">
    <source>
        <dbReference type="EMBL" id="RWR93461.1"/>
    </source>
</evidence>
<dbReference type="InterPro" id="IPR002885">
    <property type="entry name" value="PPR_rpt"/>
</dbReference>
<comment type="caution">
    <text evidence="2">The sequence shown here is derived from an EMBL/GenBank/DDBJ whole genome shotgun (WGS) entry which is preliminary data.</text>
</comment>
<gene>
    <name evidence="2" type="ORF">CKAN_02271200</name>
</gene>
<dbReference type="OrthoDB" id="767661at2759"/>
<dbReference type="NCBIfam" id="TIGR00756">
    <property type="entry name" value="PPR"/>
    <property type="match status" value="1"/>
</dbReference>
<dbReference type="Proteomes" id="UP000283530">
    <property type="component" value="Unassembled WGS sequence"/>
</dbReference>
<reference evidence="2 3" key="1">
    <citation type="journal article" date="2019" name="Nat. Plants">
        <title>Stout camphor tree genome fills gaps in understanding of flowering plant genome evolution.</title>
        <authorList>
            <person name="Chaw S.M."/>
            <person name="Liu Y.C."/>
            <person name="Wu Y.W."/>
            <person name="Wang H.Y."/>
            <person name="Lin C.I."/>
            <person name="Wu C.S."/>
            <person name="Ke H.M."/>
            <person name="Chang L.Y."/>
            <person name="Hsu C.Y."/>
            <person name="Yang H.T."/>
            <person name="Sudianto E."/>
            <person name="Hsu M.H."/>
            <person name="Wu K.P."/>
            <person name="Wang L.N."/>
            <person name="Leebens-Mack J.H."/>
            <person name="Tsai I.J."/>
        </authorList>
    </citation>
    <scope>NUCLEOTIDE SEQUENCE [LARGE SCALE GENOMIC DNA]</scope>
    <source>
        <strain evidence="3">cv. Chaw 1501</strain>
        <tissue evidence="2">Young leaves</tissue>
    </source>
</reference>
<evidence type="ECO:0000256" key="1">
    <source>
        <dbReference type="ARBA" id="ARBA00022737"/>
    </source>
</evidence>
<keyword evidence="1" id="KW-0677">Repeat</keyword>
<evidence type="ECO:0000313" key="3">
    <source>
        <dbReference type="Proteomes" id="UP000283530"/>
    </source>
</evidence>
<dbReference type="PANTHER" id="PTHR47262">
    <property type="entry name" value="OS02G0132600 PROTEIN"/>
    <property type="match status" value="1"/>
</dbReference>
<proteinExistence type="predicted"/>
<dbReference type="Gene3D" id="1.25.40.10">
    <property type="entry name" value="Tetratricopeptide repeat domain"/>
    <property type="match status" value="1"/>
</dbReference>
<organism evidence="2 3">
    <name type="scientific">Cinnamomum micranthum f. kanehirae</name>
    <dbReference type="NCBI Taxonomy" id="337451"/>
    <lineage>
        <taxon>Eukaryota</taxon>
        <taxon>Viridiplantae</taxon>
        <taxon>Streptophyta</taxon>
        <taxon>Embryophyta</taxon>
        <taxon>Tracheophyta</taxon>
        <taxon>Spermatophyta</taxon>
        <taxon>Magnoliopsida</taxon>
        <taxon>Magnoliidae</taxon>
        <taxon>Laurales</taxon>
        <taxon>Lauraceae</taxon>
        <taxon>Cinnamomum</taxon>
    </lineage>
</organism>
<name>A0A3S3NSH6_9MAGN</name>
<dbReference type="AlphaFoldDB" id="A0A3S3NSH6"/>
<accession>A0A3S3NSH6</accession>
<protein>
    <submittedName>
        <fullName evidence="2">Pentatricopeptide repeat-containing protein, mitochondrial isoform X1</fullName>
    </submittedName>
</protein>
<dbReference type="PANTHER" id="PTHR47262:SF1">
    <property type="entry name" value="OS02G0132600 PROTEIN"/>
    <property type="match status" value="1"/>
</dbReference>
<dbReference type="InterPro" id="IPR011990">
    <property type="entry name" value="TPR-like_helical_dom_sf"/>
</dbReference>
<dbReference type="EMBL" id="QPKB01000010">
    <property type="protein sequence ID" value="RWR93461.1"/>
    <property type="molecule type" value="Genomic_DNA"/>
</dbReference>
<dbReference type="STRING" id="337451.A0A3S3NSH6"/>